<sequence>MLSAYTDHEALLSGCHRALVSSTSQFCPNGPGSLRSCAPARASRTGSPLCQSMGCGASAGPAAPAQQPPAACPAVTVGAVPGQVGSQPYQPACQMQMGSQPYQAGAPTVAAGRGDALLEFLRGLGVRDTGTAAAALQSAGISAPGDFFNLDKDMRQELDEELKRGGVTLGDRAKIKKAEQGAKVQQGNGTVSVTMLKVGEAMQAASSLERVFLGLGWKERPGLSKSIDVDASCIGFSSGAPVETISFKNLRNVSRSLVHTGDVLSGQPPDGKRVADLERMYVWLSKIPSHIDSLVFVANVYTQGADFAELSDAYIRLVNADTNQEVSRFPLAGTGLKGNALVFAKLYRYGQHGPWQLLALGQPLTVPGCSSIDQMYPQLQSSGSALPYSPNGYSHASQLPGAPQHGFQSAAQDGPQSIGKPPAKSQTPSAMFLCPALAVGTVAGVAAATAIFMSDDISLDMMQPSVFETGVDFTSLVPSADTLAGVEELLPTDELAAAYEWAGGVMEGVDFDGAGEALSEAVGTAGDGVGAAASAIGDAAPGIAEAVEGFAGDAGEAVGGFASDAFEAAPGALDAAGGFASDAYEAAPGALDAAGGFASDAYEAAPGALDAAGGFAGDAFEAAPGALDAAGGFAGDAFEAAPGALDAAGGFAGDAFEAAPGALDAAGGDGPVFHHHHHNPSGGFAGDAFEATPGALDAAGGFASAGAEAAPGAVEAAMAGVGEAMSFFGGLFGD</sequence>
<dbReference type="Proteomes" id="UP001189429">
    <property type="component" value="Unassembled WGS sequence"/>
</dbReference>
<gene>
    <name evidence="3" type="ORF">PCOR1329_LOCUS38428</name>
</gene>
<dbReference type="InterPro" id="IPR051324">
    <property type="entry name" value="Stress/Tellurium_Resist"/>
</dbReference>
<feature type="region of interest" description="Disordered" evidence="1">
    <location>
        <begin position="393"/>
        <end position="426"/>
    </location>
</feature>
<dbReference type="PANTHER" id="PTHR32097">
    <property type="entry name" value="CAMP-BINDING PROTEIN 1-RELATED"/>
    <property type="match status" value="1"/>
</dbReference>
<dbReference type="InterPro" id="IPR003325">
    <property type="entry name" value="TerD"/>
</dbReference>
<keyword evidence="4" id="KW-1185">Reference proteome</keyword>
<proteinExistence type="predicted"/>
<protein>
    <recommendedName>
        <fullName evidence="2">TerD domain-containing protein</fullName>
    </recommendedName>
</protein>
<dbReference type="Gene3D" id="2.60.60.30">
    <property type="entry name" value="sav2460 like domains"/>
    <property type="match status" value="1"/>
</dbReference>
<accession>A0ABN9TFI2</accession>
<evidence type="ECO:0000313" key="4">
    <source>
        <dbReference type="Proteomes" id="UP001189429"/>
    </source>
</evidence>
<evidence type="ECO:0000256" key="1">
    <source>
        <dbReference type="SAM" id="MobiDB-lite"/>
    </source>
</evidence>
<comment type="caution">
    <text evidence="3">The sequence shown here is derived from an EMBL/GenBank/DDBJ whole genome shotgun (WGS) entry which is preliminary data.</text>
</comment>
<reference evidence="3" key="1">
    <citation type="submission" date="2023-10" db="EMBL/GenBank/DDBJ databases">
        <authorList>
            <person name="Chen Y."/>
            <person name="Shah S."/>
            <person name="Dougan E. K."/>
            <person name="Thang M."/>
            <person name="Chan C."/>
        </authorList>
    </citation>
    <scope>NUCLEOTIDE SEQUENCE [LARGE SCALE GENOMIC DNA]</scope>
</reference>
<name>A0ABN9TFI2_9DINO</name>
<dbReference type="PANTHER" id="PTHR32097:SF17">
    <property type="entry name" value="CAMP-BINDING PROTEIN 1-RELATED"/>
    <property type="match status" value="1"/>
</dbReference>
<organism evidence="3 4">
    <name type="scientific">Prorocentrum cordatum</name>
    <dbReference type="NCBI Taxonomy" id="2364126"/>
    <lineage>
        <taxon>Eukaryota</taxon>
        <taxon>Sar</taxon>
        <taxon>Alveolata</taxon>
        <taxon>Dinophyceae</taxon>
        <taxon>Prorocentrales</taxon>
        <taxon>Prorocentraceae</taxon>
        <taxon>Prorocentrum</taxon>
    </lineage>
</organism>
<dbReference type="CDD" id="cd06974">
    <property type="entry name" value="TerD_like"/>
    <property type="match status" value="1"/>
</dbReference>
<evidence type="ECO:0000313" key="3">
    <source>
        <dbReference type="EMBL" id="CAK0844299.1"/>
    </source>
</evidence>
<feature type="compositionally biased region" description="Polar residues" evidence="1">
    <location>
        <begin position="406"/>
        <end position="415"/>
    </location>
</feature>
<dbReference type="Pfam" id="PF02342">
    <property type="entry name" value="TerD"/>
    <property type="match status" value="1"/>
</dbReference>
<feature type="domain" description="TerD" evidence="2">
    <location>
        <begin position="204"/>
        <end position="363"/>
    </location>
</feature>
<dbReference type="EMBL" id="CAUYUJ010014653">
    <property type="protein sequence ID" value="CAK0844299.1"/>
    <property type="molecule type" value="Genomic_DNA"/>
</dbReference>
<evidence type="ECO:0000259" key="2">
    <source>
        <dbReference type="Pfam" id="PF02342"/>
    </source>
</evidence>